<feature type="signal peptide" evidence="2">
    <location>
        <begin position="1"/>
        <end position="17"/>
    </location>
</feature>
<accession>A0ABP0DFW4</accession>
<sequence>MRFTAATLIAFASVVLAQTANFDVVSQPTKDAVVPAGETFTIVWSPSAKYNDDTVTLALLGGPTPQTLQEVSVIKTGLDSSAGKYNWAVASSLGADATYGIRITLDSDPSIMEYSFPFQIGSKSTGSTTSGSSSNSGSHLDNRFHHLQQADYFNDLHNIVNYFFCPDDLGNLKNIKDIKDPDNFDFYIIQEHGNRHKIDRLQDQYHRHANCHADWLVCFK</sequence>
<reference evidence="4 5" key="1">
    <citation type="submission" date="2024-01" db="EMBL/GenBank/DDBJ databases">
        <authorList>
            <person name="Allen C."/>
            <person name="Tagirdzhanova G."/>
        </authorList>
    </citation>
    <scope>NUCLEOTIDE SEQUENCE [LARGE SCALE GENOMIC DNA]</scope>
    <source>
        <strain evidence="4 5">CBS 573.63</strain>
    </source>
</reference>
<comment type="caution">
    <text evidence="4">The sequence shown here is derived from an EMBL/GenBank/DDBJ whole genome shotgun (WGS) entry which is preliminary data.</text>
</comment>
<evidence type="ECO:0000259" key="3">
    <source>
        <dbReference type="Pfam" id="PF10342"/>
    </source>
</evidence>
<evidence type="ECO:0000256" key="2">
    <source>
        <dbReference type="SAM" id="SignalP"/>
    </source>
</evidence>
<keyword evidence="1 2" id="KW-0732">Signal</keyword>
<evidence type="ECO:0000313" key="5">
    <source>
        <dbReference type="Proteomes" id="UP001642501"/>
    </source>
</evidence>
<organism evidence="4 5">
    <name type="scientific">Sporothrix epigloea</name>
    <dbReference type="NCBI Taxonomy" id="1892477"/>
    <lineage>
        <taxon>Eukaryota</taxon>
        <taxon>Fungi</taxon>
        <taxon>Dikarya</taxon>
        <taxon>Ascomycota</taxon>
        <taxon>Pezizomycotina</taxon>
        <taxon>Sordariomycetes</taxon>
        <taxon>Sordariomycetidae</taxon>
        <taxon>Ophiostomatales</taxon>
        <taxon>Ophiostomataceae</taxon>
        <taxon>Sporothrix</taxon>
    </lineage>
</organism>
<proteinExistence type="predicted"/>
<feature type="domain" description="Yeast cell wall synthesis Kre9/Knh1-like N-terminal" evidence="3">
    <location>
        <begin position="27"/>
        <end position="120"/>
    </location>
</feature>
<dbReference type="InterPro" id="IPR018466">
    <property type="entry name" value="Kre9/Knh1-like_N"/>
</dbReference>
<dbReference type="PANTHER" id="PTHR40633:SF1">
    <property type="entry name" value="GPI ANCHORED SERINE-THREONINE RICH PROTEIN (AFU_ORTHOLOGUE AFUA_1G03630)"/>
    <property type="match status" value="1"/>
</dbReference>
<name>A0ABP0DFW4_9PEZI</name>
<keyword evidence="5" id="KW-1185">Reference proteome</keyword>
<evidence type="ECO:0000313" key="4">
    <source>
        <dbReference type="EMBL" id="CAK7266546.1"/>
    </source>
</evidence>
<dbReference type="Pfam" id="PF10342">
    <property type="entry name" value="Kre9_KNH"/>
    <property type="match status" value="1"/>
</dbReference>
<feature type="chain" id="PRO_5045203256" description="Yeast cell wall synthesis Kre9/Knh1-like N-terminal domain-containing protein" evidence="2">
    <location>
        <begin position="18"/>
        <end position="220"/>
    </location>
</feature>
<gene>
    <name evidence="4" type="ORF">SEPCBS57363_002144</name>
</gene>
<dbReference type="EMBL" id="CAWUOM010000026">
    <property type="protein sequence ID" value="CAK7266546.1"/>
    <property type="molecule type" value="Genomic_DNA"/>
</dbReference>
<protein>
    <recommendedName>
        <fullName evidence="3">Yeast cell wall synthesis Kre9/Knh1-like N-terminal domain-containing protein</fullName>
    </recommendedName>
</protein>
<evidence type="ECO:0000256" key="1">
    <source>
        <dbReference type="ARBA" id="ARBA00022729"/>
    </source>
</evidence>
<dbReference type="InterPro" id="IPR052982">
    <property type="entry name" value="SRP1/TIP1-like"/>
</dbReference>
<dbReference type="PANTHER" id="PTHR40633">
    <property type="entry name" value="MATRIX PROTEIN, PUTATIVE (AFU_ORTHOLOGUE AFUA_8G05410)-RELATED"/>
    <property type="match status" value="1"/>
</dbReference>
<dbReference type="Proteomes" id="UP001642501">
    <property type="component" value="Unassembled WGS sequence"/>
</dbReference>